<feature type="transmembrane region" description="Helical" evidence="7">
    <location>
        <begin position="283"/>
        <end position="308"/>
    </location>
</feature>
<dbReference type="PRINTS" id="PR01036">
    <property type="entry name" value="TCRTETB"/>
</dbReference>
<dbReference type="SUPFAM" id="SSF103473">
    <property type="entry name" value="MFS general substrate transporter"/>
    <property type="match status" value="1"/>
</dbReference>
<keyword evidence="6 7" id="KW-0472">Membrane</keyword>
<keyword evidence="2" id="KW-0813">Transport</keyword>
<dbReference type="Pfam" id="PF07690">
    <property type="entry name" value="MFS_1"/>
    <property type="match status" value="1"/>
</dbReference>
<feature type="transmembrane region" description="Helical" evidence="7">
    <location>
        <begin position="381"/>
        <end position="402"/>
    </location>
</feature>
<evidence type="ECO:0000256" key="4">
    <source>
        <dbReference type="ARBA" id="ARBA00022692"/>
    </source>
</evidence>
<evidence type="ECO:0000256" key="6">
    <source>
        <dbReference type="ARBA" id="ARBA00023136"/>
    </source>
</evidence>
<feature type="transmembrane region" description="Helical" evidence="7">
    <location>
        <begin position="141"/>
        <end position="162"/>
    </location>
</feature>
<keyword evidence="5 7" id="KW-1133">Transmembrane helix</keyword>
<dbReference type="PROSITE" id="PS50850">
    <property type="entry name" value="MFS"/>
    <property type="match status" value="1"/>
</dbReference>
<evidence type="ECO:0000256" key="2">
    <source>
        <dbReference type="ARBA" id="ARBA00022448"/>
    </source>
</evidence>
<dbReference type="Gene3D" id="1.20.1720.10">
    <property type="entry name" value="Multidrug resistance protein D"/>
    <property type="match status" value="1"/>
</dbReference>
<dbReference type="PANTHER" id="PTHR23501:SF174">
    <property type="entry name" value="MULTIDRUG EXPORT PROTEIN EMRB-RELATED"/>
    <property type="match status" value="1"/>
</dbReference>
<comment type="subcellular location">
    <subcellularLocation>
        <location evidence="1">Cell membrane</location>
        <topology evidence="1">Multi-pass membrane protein</topology>
    </subcellularLocation>
</comment>
<dbReference type="GO" id="GO:0005886">
    <property type="term" value="C:plasma membrane"/>
    <property type="evidence" value="ECO:0007669"/>
    <property type="project" value="UniProtKB-SubCell"/>
</dbReference>
<evidence type="ECO:0000256" key="3">
    <source>
        <dbReference type="ARBA" id="ARBA00022475"/>
    </source>
</evidence>
<evidence type="ECO:0000256" key="1">
    <source>
        <dbReference type="ARBA" id="ARBA00004651"/>
    </source>
</evidence>
<evidence type="ECO:0000259" key="8">
    <source>
        <dbReference type="PROSITE" id="PS50850"/>
    </source>
</evidence>
<feature type="domain" description="Major facilitator superfamily (MFS) profile" evidence="8">
    <location>
        <begin position="16"/>
        <end position="523"/>
    </location>
</feature>
<feature type="transmembrane region" description="Helical" evidence="7">
    <location>
        <begin position="241"/>
        <end position="262"/>
    </location>
</feature>
<evidence type="ECO:0000313" key="10">
    <source>
        <dbReference type="Proteomes" id="UP000534186"/>
    </source>
</evidence>
<sequence length="530" mass="57604">MNATAGYKVKHNPWIIAVTVTLATIMEVLDTSIANVALPHIAGSLGASQDESTWVITSYLVANAVVLPVGAYLGTIIGRKRFYMTCVAVFGISSFLCGLAPSLPLLLFFRVIQGLGGGGLQPSEQSILADTFPPEKRGQAFAVYGLAVITAPIVGPTLGGWITDNYDWRWIFFINIPVAILSLFLTHRLIEDPPAIKEEVKAARRGGFKLDYVGFGLIALTFGSLEVVLDKGQQDDWFSSHFIVSFLAVTVIGLACLVIWELRQERVESKPILDLRLFTRRNFSVSFLMMFVLGFTLYATTVLLPQLLQSLMGYTAESAGMAMSSGGLATIICMPIVGILISRIDGRYLIMFGFASIAVALFHMTSLDLQMSFSYAAVLRFYQSIGLAFLFVPINSMIYLGIDPRKNNDVSGLSNLARNIGGSAGTSFFTTVLARHQQVHQTYLVQNVVGSSQQWMSSVHALTSSLQHGSAALSDAQRGACLRIYQSLEAQASVLSYIDVLSMLAVFCACMIPMALLMQKPPKGMQASAH</sequence>
<feature type="transmembrane region" description="Helical" evidence="7">
    <location>
        <begin position="82"/>
        <end position="109"/>
    </location>
</feature>
<evidence type="ECO:0000256" key="5">
    <source>
        <dbReference type="ARBA" id="ARBA00022989"/>
    </source>
</evidence>
<dbReference type="NCBIfam" id="TIGR00711">
    <property type="entry name" value="efflux_EmrB"/>
    <property type="match status" value="1"/>
</dbReference>
<proteinExistence type="predicted"/>
<feature type="transmembrane region" description="Helical" evidence="7">
    <location>
        <begin position="320"/>
        <end position="341"/>
    </location>
</feature>
<organism evidence="9 10">
    <name type="scientific">Tunturiibacter lichenicola</name>
    <dbReference type="NCBI Taxonomy" id="2051959"/>
    <lineage>
        <taxon>Bacteria</taxon>
        <taxon>Pseudomonadati</taxon>
        <taxon>Acidobacteriota</taxon>
        <taxon>Terriglobia</taxon>
        <taxon>Terriglobales</taxon>
        <taxon>Acidobacteriaceae</taxon>
        <taxon>Tunturiibacter</taxon>
    </lineage>
</organism>
<dbReference type="Gene3D" id="1.20.1250.20">
    <property type="entry name" value="MFS general substrate transporter like domains"/>
    <property type="match status" value="1"/>
</dbReference>
<dbReference type="GO" id="GO:0022857">
    <property type="term" value="F:transmembrane transporter activity"/>
    <property type="evidence" value="ECO:0007669"/>
    <property type="project" value="InterPro"/>
</dbReference>
<comment type="caution">
    <text evidence="9">The sequence shown here is derived from an EMBL/GenBank/DDBJ whole genome shotgun (WGS) entry which is preliminary data.</text>
</comment>
<dbReference type="InterPro" id="IPR011701">
    <property type="entry name" value="MFS"/>
</dbReference>
<keyword evidence="4 7" id="KW-0812">Transmembrane</keyword>
<name>A0A7Y9T2L4_9BACT</name>
<feature type="transmembrane region" description="Helical" evidence="7">
    <location>
        <begin position="210"/>
        <end position="229"/>
    </location>
</feature>
<dbReference type="EMBL" id="JACCCV010000001">
    <property type="protein sequence ID" value="NYF51311.1"/>
    <property type="molecule type" value="Genomic_DNA"/>
</dbReference>
<gene>
    <name evidence="9" type="ORF">HDF12_001676</name>
</gene>
<reference evidence="9 10" key="1">
    <citation type="submission" date="2020-07" db="EMBL/GenBank/DDBJ databases">
        <title>Genomic Encyclopedia of Type Strains, Phase IV (KMG-V): Genome sequencing to study the core and pangenomes of soil and plant-associated prokaryotes.</title>
        <authorList>
            <person name="Whitman W."/>
        </authorList>
    </citation>
    <scope>NUCLEOTIDE SEQUENCE [LARGE SCALE GENOMIC DNA]</scope>
    <source>
        <strain evidence="9 10">M8UP30</strain>
    </source>
</reference>
<feature type="transmembrane region" description="Helical" evidence="7">
    <location>
        <begin position="348"/>
        <end position="369"/>
    </location>
</feature>
<dbReference type="InterPro" id="IPR036259">
    <property type="entry name" value="MFS_trans_sf"/>
</dbReference>
<dbReference type="InterPro" id="IPR004638">
    <property type="entry name" value="EmrB-like"/>
</dbReference>
<evidence type="ECO:0000256" key="7">
    <source>
        <dbReference type="SAM" id="Phobius"/>
    </source>
</evidence>
<dbReference type="InterPro" id="IPR020846">
    <property type="entry name" value="MFS_dom"/>
</dbReference>
<evidence type="ECO:0000313" key="9">
    <source>
        <dbReference type="EMBL" id="NYF51311.1"/>
    </source>
</evidence>
<dbReference type="Proteomes" id="UP000534186">
    <property type="component" value="Unassembled WGS sequence"/>
</dbReference>
<accession>A0A7Y9T2L4</accession>
<keyword evidence="3" id="KW-1003">Cell membrane</keyword>
<feature type="transmembrane region" description="Helical" evidence="7">
    <location>
        <begin position="54"/>
        <end position="76"/>
    </location>
</feature>
<feature type="transmembrane region" description="Helical" evidence="7">
    <location>
        <begin position="14"/>
        <end position="42"/>
    </location>
</feature>
<dbReference type="AlphaFoldDB" id="A0A7Y9T2L4"/>
<feature type="transmembrane region" description="Helical" evidence="7">
    <location>
        <begin position="494"/>
        <end position="516"/>
    </location>
</feature>
<dbReference type="PANTHER" id="PTHR23501">
    <property type="entry name" value="MAJOR FACILITATOR SUPERFAMILY"/>
    <property type="match status" value="1"/>
</dbReference>
<dbReference type="CDD" id="cd17503">
    <property type="entry name" value="MFS_LmrB_MDR_like"/>
    <property type="match status" value="1"/>
</dbReference>
<protein>
    <submittedName>
        <fullName evidence="9">DHA2 family multidrug resistance protein</fullName>
    </submittedName>
</protein>